<dbReference type="EMBL" id="JAUESC010000383">
    <property type="protein sequence ID" value="KAK0584555.1"/>
    <property type="molecule type" value="Genomic_DNA"/>
</dbReference>
<feature type="compositionally biased region" description="Polar residues" evidence="1">
    <location>
        <begin position="180"/>
        <end position="196"/>
    </location>
</feature>
<organism evidence="3 4">
    <name type="scientific">Acer saccharum</name>
    <name type="common">Sugar maple</name>
    <dbReference type="NCBI Taxonomy" id="4024"/>
    <lineage>
        <taxon>Eukaryota</taxon>
        <taxon>Viridiplantae</taxon>
        <taxon>Streptophyta</taxon>
        <taxon>Embryophyta</taxon>
        <taxon>Tracheophyta</taxon>
        <taxon>Spermatophyta</taxon>
        <taxon>Magnoliopsida</taxon>
        <taxon>eudicotyledons</taxon>
        <taxon>Gunneridae</taxon>
        <taxon>Pentapetalae</taxon>
        <taxon>rosids</taxon>
        <taxon>malvids</taxon>
        <taxon>Sapindales</taxon>
        <taxon>Sapindaceae</taxon>
        <taxon>Hippocastanoideae</taxon>
        <taxon>Acereae</taxon>
        <taxon>Acer</taxon>
    </lineage>
</organism>
<protein>
    <recommendedName>
        <fullName evidence="2">Myb/SANT-like domain-containing protein</fullName>
    </recommendedName>
</protein>
<evidence type="ECO:0000313" key="4">
    <source>
        <dbReference type="Proteomes" id="UP001168877"/>
    </source>
</evidence>
<dbReference type="PANTHER" id="PTHR46250:SF15">
    <property type="entry name" value="OS01G0523800 PROTEIN"/>
    <property type="match status" value="1"/>
</dbReference>
<proteinExistence type="predicted"/>
<sequence length="306" mass="34712">MDVGGRSQTNEQDRRACRRIWTKEEEETLLNIMDEIVANGGCADCGSFKAGTLKIIESRLTNILPNCGLKASPHIESKVKTWKKDYGVVYDMINTSGFGWNNVRKCVEVDSNEAWHSYVQHHKQAKGWRDKPFPLYERLAYIFGKDRATGKTAYTPENLAADVEEDDNFDNEVEMPGNFSPMSVNQTDSNQSMHPTSSQSLSKKRSRSGDPIVRSMDRFASVMKDAIEKSNDTLDKFCQLLAKNKMTENQVIANDLQKMQLALSDQVRVMQKFMQKPEVAEIFKAQQSEEQKLQFVASLLSGVFDD</sequence>
<reference evidence="3" key="1">
    <citation type="journal article" date="2022" name="Plant J.">
        <title>Strategies of tolerance reflected in two North American maple genomes.</title>
        <authorList>
            <person name="McEvoy S.L."/>
            <person name="Sezen U.U."/>
            <person name="Trouern-Trend A."/>
            <person name="McMahon S.M."/>
            <person name="Schaberg P.G."/>
            <person name="Yang J."/>
            <person name="Wegrzyn J.L."/>
            <person name="Swenson N.G."/>
        </authorList>
    </citation>
    <scope>NUCLEOTIDE SEQUENCE</scope>
    <source>
        <strain evidence="3">NS2018</strain>
    </source>
</reference>
<evidence type="ECO:0000259" key="2">
    <source>
        <dbReference type="Pfam" id="PF12776"/>
    </source>
</evidence>
<evidence type="ECO:0000256" key="1">
    <source>
        <dbReference type="SAM" id="MobiDB-lite"/>
    </source>
</evidence>
<reference evidence="3" key="2">
    <citation type="submission" date="2023-06" db="EMBL/GenBank/DDBJ databases">
        <authorList>
            <person name="Swenson N.G."/>
            <person name="Wegrzyn J.L."/>
            <person name="Mcevoy S.L."/>
        </authorList>
    </citation>
    <scope>NUCLEOTIDE SEQUENCE</scope>
    <source>
        <strain evidence="3">NS2018</strain>
        <tissue evidence="3">Leaf</tissue>
    </source>
</reference>
<dbReference type="PANTHER" id="PTHR46250">
    <property type="entry name" value="MYB/SANT-LIKE DNA-BINDING DOMAIN PROTEIN-RELATED"/>
    <property type="match status" value="1"/>
</dbReference>
<feature type="domain" description="Myb/SANT-like" evidence="2">
    <location>
        <begin position="21"/>
        <end position="118"/>
    </location>
</feature>
<dbReference type="Pfam" id="PF12776">
    <property type="entry name" value="Myb_DNA-bind_3"/>
    <property type="match status" value="1"/>
</dbReference>
<dbReference type="Proteomes" id="UP001168877">
    <property type="component" value="Unassembled WGS sequence"/>
</dbReference>
<evidence type="ECO:0000313" key="3">
    <source>
        <dbReference type="EMBL" id="KAK0584555.1"/>
    </source>
</evidence>
<feature type="region of interest" description="Disordered" evidence="1">
    <location>
        <begin position="169"/>
        <end position="210"/>
    </location>
</feature>
<dbReference type="AlphaFoldDB" id="A0AA39S5C8"/>
<name>A0AA39S5C8_ACESA</name>
<keyword evidence="4" id="KW-1185">Reference proteome</keyword>
<accession>A0AA39S5C8</accession>
<comment type="caution">
    <text evidence="3">The sequence shown here is derived from an EMBL/GenBank/DDBJ whole genome shotgun (WGS) entry which is preliminary data.</text>
</comment>
<dbReference type="InterPro" id="IPR024752">
    <property type="entry name" value="Myb/SANT-like_dom"/>
</dbReference>
<gene>
    <name evidence="3" type="ORF">LWI29_015097</name>
</gene>